<sequence>MYSKEFSQSEKEKKSLLLSLSKSTKEARKLHKKSLSCMRIRVDVLHIRREKSFRHKKSDISIVISQNEKKTGCLNFYFSQLYFERHAHFIDRYYWLLAKEASDTVADTSGFIIWFQFLTF</sequence>
<reference evidence="1 2" key="1">
    <citation type="submission" date="2021-06" db="EMBL/GenBank/DDBJ databases">
        <title>Caerostris darwini draft genome.</title>
        <authorList>
            <person name="Kono N."/>
            <person name="Arakawa K."/>
        </authorList>
    </citation>
    <scope>NUCLEOTIDE SEQUENCE [LARGE SCALE GENOMIC DNA]</scope>
</reference>
<keyword evidence="2" id="KW-1185">Reference proteome</keyword>
<dbReference type="AlphaFoldDB" id="A0AAV4PNL1"/>
<evidence type="ECO:0000313" key="1">
    <source>
        <dbReference type="EMBL" id="GIX98992.1"/>
    </source>
</evidence>
<proteinExistence type="predicted"/>
<name>A0AAV4PNL1_9ARAC</name>
<dbReference type="EMBL" id="BPLQ01003263">
    <property type="protein sequence ID" value="GIX98992.1"/>
    <property type="molecule type" value="Genomic_DNA"/>
</dbReference>
<protein>
    <submittedName>
        <fullName evidence="1">Uncharacterized protein</fullName>
    </submittedName>
</protein>
<comment type="caution">
    <text evidence="1">The sequence shown here is derived from an EMBL/GenBank/DDBJ whole genome shotgun (WGS) entry which is preliminary data.</text>
</comment>
<evidence type="ECO:0000313" key="2">
    <source>
        <dbReference type="Proteomes" id="UP001054837"/>
    </source>
</evidence>
<accession>A0AAV4PNL1</accession>
<dbReference type="Proteomes" id="UP001054837">
    <property type="component" value="Unassembled WGS sequence"/>
</dbReference>
<gene>
    <name evidence="1" type="ORF">CDAR_518741</name>
</gene>
<organism evidence="1 2">
    <name type="scientific">Caerostris darwini</name>
    <dbReference type="NCBI Taxonomy" id="1538125"/>
    <lineage>
        <taxon>Eukaryota</taxon>
        <taxon>Metazoa</taxon>
        <taxon>Ecdysozoa</taxon>
        <taxon>Arthropoda</taxon>
        <taxon>Chelicerata</taxon>
        <taxon>Arachnida</taxon>
        <taxon>Araneae</taxon>
        <taxon>Araneomorphae</taxon>
        <taxon>Entelegynae</taxon>
        <taxon>Araneoidea</taxon>
        <taxon>Araneidae</taxon>
        <taxon>Caerostris</taxon>
    </lineage>
</organism>